<keyword evidence="3" id="KW-0808">Transferase</keyword>
<dbReference type="GO" id="GO:0005524">
    <property type="term" value="F:ATP binding"/>
    <property type="evidence" value="ECO:0007669"/>
    <property type="project" value="UniProtKB-KW"/>
</dbReference>
<feature type="region of interest" description="Disordered" evidence="13">
    <location>
        <begin position="382"/>
        <end position="416"/>
    </location>
</feature>
<organism evidence="15 16">
    <name type="scientific">Strongyloides venezuelensis</name>
    <name type="common">Threadworm</name>
    <dbReference type="NCBI Taxonomy" id="75913"/>
    <lineage>
        <taxon>Eukaryota</taxon>
        <taxon>Metazoa</taxon>
        <taxon>Ecdysozoa</taxon>
        <taxon>Nematoda</taxon>
        <taxon>Chromadorea</taxon>
        <taxon>Rhabditida</taxon>
        <taxon>Tylenchina</taxon>
        <taxon>Panagrolaimomorpha</taxon>
        <taxon>Strongyloidoidea</taxon>
        <taxon>Strongyloididae</taxon>
        <taxon>Strongyloides</taxon>
    </lineage>
</organism>
<keyword evidence="5" id="KW-0418">Kinase</keyword>
<keyword evidence="1" id="KW-0723">Serine/threonine-protein kinase</keyword>
<comment type="similarity">
    <text evidence="9">Belongs to the protein kinase superfamily. Alpha-type protein kinase family.</text>
</comment>
<dbReference type="STRING" id="75913.A0A0K0FF70"/>
<evidence type="ECO:0000256" key="5">
    <source>
        <dbReference type="ARBA" id="ARBA00022777"/>
    </source>
</evidence>
<proteinExistence type="inferred from homology"/>
<dbReference type="InterPro" id="IPR047588">
    <property type="entry name" value="eEF2K_a_kinase_dom"/>
</dbReference>
<dbReference type="WBParaSite" id="SVE_0751000.1">
    <property type="protein sequence ID" value="SVE_0751000.1"/>
    <property type="gene ID" value="SVE_0751000"/>
</dbReference>
<evidence type="ECO:0000256" key="6">
    <source>
        <dbReference type="ARBA" id="ARBA00022837"/>
    </source>
</evidence>
<evidence type="ECO:0000256" key="13">
    <source>
        <dbReference type="SAM" id="MobiDB-lite"/>
    </source>
</evidence>
<dbReference type="InterPro" id="IPR051852">
    <property type="entry name" value="Alpha-type_PK"/>
</dbReference>
<dbReference type="Gene3D" id="3.20.200.10">
    <property type="entry name" value="MHCK/EF2 kinase"/>
    <property type="match status" value="1"/>
</dbReference>
<evidence type="ECO:0000256" key="2">
    <source>
        <dbReference type="ARBA" id="ARBA00022553"/>
    </source>
</evidence>
<dbReference type="PANTHER" id="PTHR45992:SF2">
    <property type="entry name" value="EUKARYOTIC ELONGATION FACTOR 2 KINASE"/>
    <property type="match status" value="1"/>
</dbReference>
<dbReference type="PROSITE" id="PS51158">
    <property type="entry name" value="ALPHA_KINASE"/>
    <property type="match status" value="1"/>
</dbReference>
<dbReference type="Gene3D" id="3.30.200.20">
    <property type="entry name" value="Phosphorylase Kinase, domain 1"/>
    <property type="match status" value="2"/>
</dbReference>
<evidence type="ECO:0000313" key="16">
    <source>
        <dbReference type="WBParaSite" id="SVE_0751000.1"/>
    </source>
</evidence>
<dbReference type="Pfam" id="PF02816">
    <property type="entry name" value="Alpha_kinase"/>
    <property type="match status" value="1"/>
</dbReference>
<evidence type="ECO:0000256" key="9">
    <source>
        <dbReference type="ARBA" id="ARBA00061584"/>
    </source>
</evidence>
<dbReference type="GO" id="GO:0004686">
    <property type="term" value="F:elongation factor-2 kinase activity"/>
    <property type="evidence" value="ECO:0007669"/>
    <property type="project" value="UniProtKB-EC"/>
</dbReference>
<dbReference type="SMART" id="SM00811">
    <property type="entry name" value="Alpha_kinase"/>
    <property type="match status" value="1"/>
</dbReference>
<evidence type="ECO:0000256" key="8">
    <source>
        <dbReference type="ARBA" id="ARBA00022860"/>
    </source>
</evidence>
<evidence type="ECO:0000256" key="10">
    <source>
        <dbReference type="ARBA" id="ARBA00066872"/>
    </source>
</evidence>
<sequence length="691" mass="79950">MTLHDNITLSPEKSVKFSLENDNDSKKKQKYKELWKRVARKALDLSLKDPWGKFNIHLQPTKKAMRYRYNAMKKEWKKDEVFVKMEDKPFANGAMRECYRLKKMSNFANDANWKLAMNYVCKRYIQNVDRNVIFEDVKLQMDSKLWAEEFNRHNPPKKIDIFQMSILEFTEEEGTVLYHIEHFIEGEYIKHNSNSGFVSEIMRMTPQAFSHFTFERSGHQLIVVDIQGVDDLYTDPQIHTVSGTDYGDGNLGTRGMALFLYSHQCNEICSLMKLTEFDMSPNEIKERTTNGHCIISDLSTKFTILTHSSLDVCQSIVNFKEDAMENLRQRVFSTNSTKSLDKQSDDDGHSDKCLCDSCIEKDDILRSKEVFELFDGEDNHIHKNDNTIEESSSNESLQRRRRYFSSNSVSSDSKNTEAERFASAIRKFSRPAGLLMPNVCDEVMNALKNSNSLFVLGQVHLDIARYYEIGKFSEFSSGNNLLNPEDSGIEHLPAQEVMYDRDSAIFHLDLSRKCGVLEAIKTMADIAFDLPHDLLKDVKSDDLKIEEIKDDEDKIIFGFKMMELAAEMSERNAIHFVAFSYETGLNLPKTKKTDWCKAMYWYEKALEYYVMDDYENNGNNINKKDMTFICPQYEILAKMGQMFNVGGFGLERDGNEAYNLYTEAAEYAMEAMKGKVATKYYELAELCACDQ</sequence>
<evidence type="ECO:0000256" key="7">
    <source>
        <dbReference type="ARBA" id="ARBA00022840"/>
    </source>
</evidence>
<evidence type="ECO:0000256" key="1">
    <source>
        <dbReference type="ARBA" id="ARBA00022527"/>
    </source>
</evidence>
<keyword evidence="6" id="KW-0106">Calcium</keyword>
<accession>A0A0K0FF70</accession>
<reference evidence="16" key="2">
    <citation type="submission" date="2015-08" db="UniProtKB">
        <authorList>
            <consortium name="WormBaseParasite"/>
        </authorList>
    </citation>
    <scope>IDENTIFICATION</scope>
</reference>
<dbReference type="FunFam" id="3.30.200.20:FF:000336">
    <property type="entry name" value="Eukaryotic elongation factor 2 kinase"/>
    <property type="match status" value="1"/>
</dbReference>
<dbReference type="InterPro" id="IPR011009">
    <property type="entry name" value="Kinase-like_dom_sf"/>
</dbReference>
<evidence type="ECO:0000256" key="3">
    <source>
        <dbReference type="ARBA" id="ARBA00022679"/>
    </source>
</evidence>
<keyword evidence="8" id="KW-0112">Calmodulin-binding</keyword>
<evidence type="ECO:0000256" key="4">
    <source>
        <dbReference type="ARBA" id="ARBA00022741"/>
    </source>
</evidence>
<reference evidence="15" key="1">
    <citation type="submission" date="2014-07" db="EMBL/GenBank/DDBJ databases">
        <authorList>
            <person name="Martin A.A"/>
            <person name="De Silva N."/>
        </authorList>
    </citation>
    <scope>NUCLEOTIDE SEQUENCE</scope>
</reference>
<dbReference type="SUPFAM" id="SSF56112">
    <property type="entry name" value="Protein kinase-like (PK-like)"/>
    <property type="match status" value="1"/>
</dbReference>
<evidence type="ECO:0000256" key="12">
    <source>
        <dbReference type="ARBA" id="ARBA00078015"/>
    </source>
</evidence>
<dbReference type="FunFam" id="3.20.200.10:FF:000002">
    <property type="entry name" value="Eukaryotic elongation factor 2 kinase"/>
    <property type="match status" value="1"/>
</dbReference>
<protein>
    <recommendedName>
        <fullName evidence="11">Eukaryotic elongation factor 2 kinase</fullName>
        <ecNumber evidence="10">2.7.11.20</ecNumber>
    </recommendedName>
    <alternativeName>
        <fullName evidence="12">Calcium/calmodulin-dependent eukaryotic elongation factor 2 kinase</fullName>
    </alternativeName>
</protein>
<dbReference type="InterPro" id="IPR004166">
    <property type="entry name" value="a-kinase_dom"/>
</dbReference>
<keyword evidence="7" id="KW-0067">ATP-binding</keyword>
<dbReference type="AlphaFoldDB" id="A0A0K0FF70"/>
<name>A0A0K0FF70_STRVS</name>
<keyword evidence="2" id="KW-0597">Phosphoprotein</keyword>
<dbReference type="GO" id="GO:1903013">
    <property type="term" value="P:response to differentiation-inducing factor 1"/>
    <property type="evidence" value="ECO:0007669"/>
    <property type="project" value="TreeGrafter"/>
</dbReference>
<evidence type="ECO:0000313" key="15">
    <source>
        <dbReference type="Proteomes" id="UP000035680"/>
    </source>
</evidence>
<dbReference type="EC" id="2.7.11.20" evidence="10"/>
<dbReference type="CDD" id="cd16967">
    <property type="entry name" value="Alpha_kinase_eEF2K"/>
    <property type="match status" value="1"/>
</dbReference>
<evidence type="ECO:0000256" key="11">
    <source>
        <dbReference type="ARBA" id="ARBA00067847"/>
    </source>
</evidence>
<dbReference type="GO" id="GO:0031037">
    <property type="term" value="P:myosin II filament disassembly"/>
    <property type="evidence" value="ECO:0007669"/>
    <property type="project" value="TreeGrafter"/>
</dbReference>
<keyword evidence="15" id="KW-1185">Reference proteome</keyword>
<dbReference type="Gene3D" id="1.25.40.10">
    <property type="entry name" value="Tetratricopeptide repeat domain"/>
    <property type="match status" value="1"/>
</dbReference>
<evidence type="ECO:0000259" key="14">
    <source>
        <dbReference type="PROSITE" id="PS51158"/>
    </source>
</evidence>
<keyword evidence="4" id="KW-0547">Nucleotide-binding</keyword>
<dbReference type="PANTHER" id="PTHR45992">
    <property type="entry name" value="EUKARYOTIC ELONGATION FACTOR 2 KINASE-RELATED"/>
    <property type="match status" value="1"/>
</dbReference>
<dbReference type="InterPro" id="IPR011990">
    <property type="entry name" value="TPR-like_helical_dom_sf"/>
</dbReference>
<dbReference type="Proteomes" id="UP000035680">
    <property type="component" value="Unassembled WGS sequence"/>
</dbReference>
<feature type="domain" description="Alpha-type protein kinase" evidence="14">
    <location>
        <begin position="68"/>
        <end position="277"/>
    </location>
</feature>
<feature type="compositionally biased region" description="Low complexity" evidence="13">
    <location>
        <begin position="404"/>
        <end position="413"/>
    </location>
</feature>
<dbReference type="GO" id="GO:0005516">
    <property type="term" value="F:calmodulin binding"/>
    <property type="evidence" value="ECO:0007669"/>
    <property type="project" value="UniProtKB-KW"/>
</dbReference>